<proteinExistence type="predicted"/>
<protein>
    <submittedName>
        <fullName evidence="2">Uncharacterized protein</fullName>
    </submittedName>
</protein>
<dbReference type="Proteomes" id="UP000547976">
    <property type="component" value="Unassembled WGS sequence"/>
</dbReference>
<dbReference type="OrthoDB" id="4837680at2759"/>
<comment type="caution">
    <text evidence="2">The sequence shown here is derived from an EMBL/GenBank/DDBJ whole genome shotgun (WGS) entry which is preliminary data.</text>
</comment>
<gene>
    <name evidence="2" type="ORF">FSUBG_424</name>
</gene>
<keyword evidence="3" id="KW-1185">Reference proteome</keyword>
<name>A0A8H5QEI9_GIBSU</name>
<dbReference type="RefSeq" id="XP_036543947.1">
    <property type="nucleotide sequence ID" value="XM_036682208.1"/>
</dbReference>
<dbReference type="EMBL" id="JAAOAV010000002">
    <property type="protein sequence ID" value="KAF5613812.1"/>
    <property type="molecule type" value="Genomic_DNA"/>
</dbReference>
<dbReference type="GeneID" id="59316926"/>
<feature type="compositionally biased region" description="Polar residues" evidence="1">
    <location>
        <begin position="195"/>
        <end position="212"/>
    </location>
</feature>
<evidence type="ECO:0000313" key="3">
    <source>
        <dbReference type="Proteomes" id="UP000547976"/>
    </source>
</evidence>
<reference evidence="2 3" key="1">
    <citation type="submission" date="2020-05" db="EMBL/GenBank/DDBJ databases">
        <title>Identification and distribution of gene clusters putatively required for synthesis of sphingolipid metabolism inhibitors in phylogenetically diverse species of the filamentous fungus Fusarium.</title>
        <authorList>
            <person name="Kim H.-S."/>
            <person name="Busman M."/>
            <person name="Brown D.W."/>
            <person name="Divon H."/>
            <person name="Uhlig S."/>
            <person name="Proctor R.H."/>
        </authorList>
    </citation>
    <scope>NUCLEOTIDE SEQUENCE [LARGE SCALE GENOMIC DNA]</scope>
    <source>
        <strain evidence="2 3">NRRL 66333</strain>
    </source>
</reference>
<feature type="region of interest" description="Disordered" evidence="1">
    <location>
        <begin position="164"/>
        <end position="223"/>
    </location>
</feature>
<evidence type="ECO:0000256" key="1">
    <source>
        <dbReference type="SAM" id="MobiDB-lite"/>
    </source>
</evidence>
<sequence>MSDLNPLAATFELRYKKAWKLCYEGNREEAETTAAELLLEPRLGRFHQAGMHLLLAMSPHDYVEHALEAVKLYTEMENREGVTVTEREQLQKLIGDANHLLNKARQDQTVADRNIQKVLATMTMDDLHDARIEEMHKRLDAEQAAEEAAAAAVAEDLDDAFGVAPSQELPSSQDVPELAGDSQMTGTDTQRTDSQRITVSRSVSIADSQRTETGLDDDEPLPDIVRYKFDDKKGL</sequence>
<evidence type="ECO:0000313" key="2">
    <source>
        <dbReference type="EMBL" id="KAF5613812.1"/>
    </source>
</evidence>
<dbReference type="AlphaFoldDB" id="A0A8H5QEI9"/>
<accession>A0A8H5QEI9</accession>
<organism evidence="2 3">
    <name type="scientific">Gibberella subglutinans</name>
    <name type="common">Fusarium subglutinans</name>
    <dbReference type="NCBI Taxonomy" id="42677"/>
    <lineage>
        <taxon>Eukaryota</taxon>
        <taxon>Fungi</taxon>
        <taxon>Dikarya</taxon>
        <taxon>Ascomycota</taxon>
        <taxon>Pezizomycotina</taxon>
        <taxon>Sordariomycetes</taxon>
        <taxon>Hypocreomycetidae</taxon>
        <taxon>Hypocreales</taxon>
        <taxon>Nectriaceae</taxon>
        <taxon>Fusarium</taxon>
        <taxon>Fusarium fujikuroi species complex</taxon>
    </lineage>
</organism>